<evidence type="ECO:0008006" key="3">
    <source>
        <dbReference type="Google" id="ProtNLM"/>
    </source>
</evidence>
<dbReference type="STRING" id="395965.Msil_3089"/>
<organism evidence="1 2">
    <name type="scientific">Methylocella silvestris (strain DSM 15510 / CIP 108128 / LMG 27833 / NCIMB 13906 / BL2)</name>
    <dbReference type="NCBI Taxonomy" id="395965"/>
    <lineage>
        <taxon>Bacteria</taxon>
        <taxon>Pseudomonadati</taxon>
        <taxon>Pseudomonadota</taxon>
        <taxon>Alphaproteobacteria</taxon>
        <taxon>Hyphomicrobiales</taxon>
        <taxon>Beijerinckiaceae</taxon>
        <taxon>Methylocella</taxon>
    </lineage>
</organism>
<evidence type="ECO:0000313" key="1">
    <source>
        <dbReference type="EMBL" id="ACK51998.1"/>
    </source>
</evidence>
<dbReference type="OrthoDB" id="7549700at2"/>
<reference evidence="1 2" key="1">
    <citation type="journal article" date="2010" name="J. Bacteriol.">
        <title>Complete genome sequence of the aerobic facultative methanotroph Methylocella silvestris BL2.</title>
        <authorList>
            <person name="Chen Y."/>
            <person name="Crombie A."/>
            <person name="Rahman M.T."/>
            <person name="Dedysh S.N."/>
            <person name="Liesack W."/>
            <person name="Stott M.B."/>
            <person name="Alam M."/>
            <person name="Theisen A.R."/>
            <person name="Murrell J.C."/>
            <person name="Dunfield P.F."/>
        </authorList>
    </citation>
    <scope>NUCLEOTIDE SEQUENCE [LARGE SCALE GENOMIC DNA]</scope>
    <source>
        <strain evidence="2">DSM 15510 / CIP 108128 / LMG 27833 / NCIMB 13906 / BL2</strain>
    </source>
</reference>
<evidence type="ECO:0000313" key="2">
    <source>
        <dbReference type="Proteomes" id="UP000002257"/>
    </source>
</evidence>
<dbReference type="Pfam" id="PF09979">
    <property type="entry name" value="DUF2213"/>
    <property type="match status" value="1"/>
</dbReference>
<accession>B8EKX0</accession>
<dbReference type="AlphaFoldDB" id="B8EKX0"/>
<keyword evidence="2" id="KW-1185">Reference proteome</keyword>
<sequence length="203" mass="22889">MYDRPHLAFDRESLRSYDADGRLRVARANLSRAAVNPYYGREIPGWRKLGLDSERIYQMWRHPDELAKAAATFAQLPLLGWHVPVNAEDHRPAAVIGCVGSEIKFDGVHLYAPLIVWAQDAIDDIESGDKRELSSAYRYDPDMTPGRTPAGEAYDGVMRNIIGNHVATVEMGRAGPSCYVGDHKLVARMDYSKMFPDYHRLRG</sequence>
<dbReference type="Proteomes" id="UP000002257">
    <property type="component" value="Chromosome"/>
</dbReference>
<dbReference type="KEGG" id="msl:Msil_3089"/>
<protein>
    <recommendedName>
        <fullName evidence="3">DUF2213 domain-containing protein</fullName>
    </recommendedName>
</protein>
<proteinExistence type="predicted"/>
<dbReference type="HOGENOM" id="CLU_1347613_0_0_5"/>
<dbReference type="EMBL" id="CP001280">
    <property type="protein sequence ID" value="ACK51998.1"/>
    <property type="molecule type" value="Genomic_DNA"/>
</dbReference>
<dbReference type="InterPro" id="IPR016913">
    <property type="entry name" value="UCP029215"/>
</dbReference>
<name>B8EKX0_METSB</name>
<gene>
    <name evidence="1" type="ordered locus">Msil_3089</name>
</gene>
<dbReference type="eggNOG" id="COG3566">
    <property type="taxonomic scope" value="Bacteria"/>
</dbReference>
<dbReference type="RefSeq" id="WP_012592067.1">
    <property type="nucleotide sequence ID" value="NC_011666.1"/>
</dbReference>